<gene>
    <name evidence="1" type="ORF">NM688_g4598</name>
</gene>
<organism evidence="1 2">
    <name type="scientific">Phlebia brevispora</name>
    <dbReference type="NCBI Taxonomy" id="194682"/>
    <lineage>
        <taxon>Eukaryota</taxon>
        <taxon>Fungi</taxon>
        <taxon>Dikarya</taxon>
        <taxon>Basidiomycota</taxon>
        <taxon>Agaricomycotina</taxon>
        <taxon>Agaricomycetes</taxon>
        <taxon>Polyporales</taxon>
        <taxon>Meruliaceae</taxon>
        <taxon>Phlebia</taxon>
    </lineage>
</organism>
<comment type="caution">
    <text evidence="1">The sequence shown here is derived from an EMBL/GenBank/DDBJ whole genome shotgun (WGS) entry which is preliminary data.</text>
</comment>
<evidence type="ECO:0000313" key="2">
    <source>
        <dbReference type="Proteomes" id="UP001148662"/>
    </source>
</evidence>
<reference evidence="1" key="1">
    <citation type="submission" date="2022-07" db="EMBL/GenBank/DDBJ databases">
        <title>Genome Sequence of Phlebia brevispora.</title>
        <authorList>
            <person name="Buettner E."/>
        </authorList>
    </citation>
    <scope>NUCLEOTIDE SEQUENCE</scope>
    <source>
        <strain evidence="1">MPL23</strain>
    </source>
</reference>
<evidence type="ECO:0000313" key="1">
    <source>
        <dbReference type="EMBL" id="KAJ3551616.1"/>
    </source>
</evidence>
<keyword evidence="2" id="KW-1185">Reference proteome</keyword>
<protein>
    <submittedName>
        <fullName evidence="1">Uncharacterized protein</fullName>
    </submittedName>
</protein>
<name>A0ACC1T2L5_9APHY</name>
<dbReference type="EMBL" id="JANHOG010000776">
    <property type="protein sequence ID" value="KAJ3551616.1"/>
    <property type="molecule type" value="Genomic_DNA"/>
</dbReference>
<accession>A0ACC1T2L5</accession>
<sequence>MTQFVDLSHSLDSKMSTYPGDPKFSCCPALTIEKDEVNVQSLSLGTHSGTHIDAPYHFFQDGQTVDNIMLSCCKAPVFVVDVTSKQPRERVSWADISALEDDLRDAISQGAMVLFQTGWSKYWGREAYFHHPFLDGEVARRLVDMGVQFIGIDTLSPDETHPEAQESVEMDFTVHKILLSANVVIAENLTNLEEIRHGRWVACIAPLKISGADGSPVRAFAWREL</sequence>
<proteinExistence type="predicted"/>
<dbReference type="Proteomes" id="UP001148662">
    <property type="component" value="Unassembled WGS sequence"/>
</dbReference>